<dbReference type="InterPro" id="IPR002213">
    <property type="entry name" value="UDP_glucos_trans"/>
</dbReference>
<reference evidence="5 6" key="1">
    <citation type="journal article" date="2024" name="Microbiol. Resour. Announc.">
        <title>Genome annotations for the ascomycete fungi Trichoderma harzianum, Trichoderma aggressivum, and Purpureocillium lilacinum.</title>
        <authorList>
            <person name="Beijen E.P.W."/>
            <person name="Ohm R.A."/>
        </authorList>
    </citation>
    <scope>NUCLEOTIDE SEQUENCE [LARGE SCALE GENOMIC DNA]</scope>
    <source>
        <strain evidence="5 6">CBS 150709</strain>
    </source>
</reference>
<name>A0ABR0CD29_PURLI</name>
<accession>A0ABR0CD29</accession>
<proteinExistence type="predicted"/>
<keyword evidence="2" id="KW-0808">Transferase</keyword>
<dbReference type="Proteomes" id="UP001287286">
    <property type="component" value="Unassembled WGS sequence"/>
</dbReference>
<dbReference type="CDD" id="cd03784">
    <property type="entry name" value="GT1_Gtf-like"/>
    <property type="match status" value="1"/>
</dbReference>
<comment type="caution">
    <text evidence="5">The sequence shown here is derived from an EMBL/GenBank/DDBJ whole genome shotgun (WGS) entry which is preliminary data.</text>
</comment>
<dbReference type="InterPro" id="IPR050271">
    <property type="entry name" value="UDP-glycosyltransferase"/>
</dbReference>
<feature type="domain" description="Erythromycin biosynthesis protein CIII-like C-terminal" evidence="4">
    <location>
        <begin position="368"/>
        <end position="467"/>
    </location>
</feature>
<gene>
    <name evidence="5" type="ORF">Purlil1_1538</name>
</gene>
<protein>
    <submittedName>
        <fullName evidence="5">CAZyme family GT1</fullName>
    </submittedName>
</protein>
<feature type="region of interest" description="Disordered" evidence="3">
    <location>
        <begin position="1"/>
        <end position="30"/>
    </location>
</feature>
<evidence type="ECO:0000256" key="1">
    <source>
        <dbReference type="ARBA" id="ARBA00022676"/>
    </source>
</evidence>
<sequence length="492" mass="53145">MNDLNGRSRLREDAGDDLESGTQAAPPSATHSALRTFHYITNFNVRTSGAGRSSTTPRLAIAIMRILLHSHFPAGHAYPMQAVAQALVLRGHDVVWLTSAGNEARVRATGAAFVPTRALASLDEPLMRRDATGLFEPPGTQLRGRLAAQVADYRAVLADFRADVLLVDVFPHGARALYEMGETPVYATLGVIPLYASTAASPMPASGKPPPASWIAVLANAVLHTLRRWVLLPRQVNSVIDCQRAELGLGRLPYGEPPEFFAYSPHLHIQASSPRLEFFQKPSSPQHQRNTMYVGPLVTKGSADTTGLPSWWPEVVAHSRVVGVTQGTLAMDPTSLILPTILALRDDPTVLLVVVSPYVKDIEAQIRRPSNVRYATWMPYNVLLPQLSLLITNGGYGSITQAISHKVPLLCAGQSEDKRDTAARVVWAGVGIDLKTDSPTPERVRNAVRQILDDSGYQERVHVVGDELNGLGGAETACVLLETLVADSTAGP</sequence>
<evidence type="ECO:0000256" key="3">
    <source>
        <dbReference type="SAM" id="MobiDB-lite"/>
    </source>
</evidence>
<dbReference type="Gene3D" id="3.40.50.2000">
    <property type="entry name" value="Glycogen Phosphorylase B"/>
    <property type="match status" value="2"/>
</dbReference>
<evidence type="ECO:0000256" key="2">
    <source>
        <dbReference type="ARBA" id="ARBA00022679"/>
    </source>
</evidence>
<keyword evidence="1" id="KW-0328">Glycosyltransferase</keyword>
<keyword evidence="6" id="KW-1185">Reference proteome</keyword>
<dbReference type="EMBL" id="JAWRVI010000004">
    <property type="protein sequence ID" value="KAK4094047.1"/>
    <property type="molecule type" value="Genomic_DNA"/>
</dbReference>
<dbReference type="PANTHER" id="PTHR48043">
    <property type="entry name" value="EG:EG0003.4 PROTEIN-RELATED"/>
    <property type="match status" value="1"/>
</dbReference>
<dbReference type="Pfam" id="PF06722">
    <property type="entry name" value="EryCIII-like_C"/>
    <property type="match status" value="1"/>
</dbReference>
<evidence type="ECO:0000313" key="5">
    <source>
        <dbReference type="EMBL" id="KAK4094047.1"/>
    </source>
</evidence>
<feature type="compositionally biased region" description="Polar residues" evidence="3">
    <location>
        <begin position="20"/>
        <end position="30"/>
    </location>
</feature>
<evidence type="ECO:0000313" key="6">
    <source>
        <dbReference type="Proteomes" id="UP001287286"/>
    </source>
</evidence>
<organism evidence="5 6">
    <name type="scientific">Purpureocillium lilacinum</name>
    <name type="common">Paecilomyces lilacinus</name>
    <dbReference type="NCBI Taxonomy" id="33203"/>
    <lineage>
        <taxon>Eukaryota</taxon>
        <taxon>Fungi</taxon>
        <taxon>Dikarya</taxon>
        <taxon>Ascomycota</taxon>
        <taxon>Pezizomycotina</taxon>
        <taxon>Sordariomycetes</taxon>
        <taxon>Hypocreomycetidae</taxon>
        <taxon>Hypocreales</taxon>
        <taxon>Ophiocordycipitaceae</taxon>
        <taxon>Purpureocillium</taxon>
    </lineage>
</organism>
<dbReference type="SUPFAM" id="SSF53756">
    <property type="entry name" value="UDP-Glycosyltransferase/glycogen phosphorylase"/>
    <property type="match status" value="1"/>
</dbReference>
<dbReference type="InterPro" id="IPR010610">
    <property type="entry name" value="EryCIII-like_C"/>
</dbReference>
<dbReference type="PANTHER" id="PTHR48043:SF145">
    <property type="entry name" value="FI06409P-RELATED"/>
    <property type="match status" value="1"/>
</dbReference>
<evidence type="ECO:0000259" key="4">
    <source>
        <dbReference type="Pfam" id="PF06722"/>
    </source>
</evidence>